<evidence type="ECO:0000313" key="2">
    <source>
        <dbReference type="Proteomes" id="UP000534186"/>
    </source>
</evidence>
<dbReference type="AlphaFoldDB" id="A0A7Y9T0Z8"/>
<protein>
    <submittedName>
        <fullName evidence="1">Uncharacterized protein</fullName>
    </submittedName>
</protein>
<proteinExistence type="predicted"/>
<gene>
    <name evidence="1" type="ORF">HDF12_000223</name>
</gene>
<comment type="caution">
    <text evidence="1">The sequence shown here is derived from an EMBL/GenBank/DDBJ whole genome shotgun (WGS) entry which is preliminary data.</text>
</comment>
<evidence type="ECO:0000313" key="1">
    <source>
        <dbReference type="EMBL" id="NYF49858.1"/>
    </source>
</evidence>
<reference evidence="1 2" key="1">
    <citation type="submission" date="2020-07" db="EMBL/GenBank/DDBJ databases">
        <title>Genomic Encyclopedia of Type Strains, Phase IV (KMG-V): Genome sequencing to study the core and pangenomes of soil and plant-associated prokaryotes.</title>
        <authorList>
            <person name="Whitman W."/>
        </authorList>
    </citation>
    <scope>NUCLEOTIDE SEQUENCE [LARGE SCALE GENOMIC DNA]</scope>
    <source>
        <strain evidence="1 2">M8UP30</strain>
    </source>
</reference>
<dbReference type="Proteomes" id="UP000534186">
    <property type="component" value="Unassembled WGS sequence"/>
</dbReference>
<accession>A0A7Y9T0Z8</accession>
<sequence>MEGTARKKEILLTILANLNVKMSNGDLFVDIEEPEPDDLTDAIFRLSQACLRISEFASHQRLRSTNPFRDDVEGFFEASGLSYIPDVKVTGRFKNSVPIDFEVFSKEKRSYVCVLASMSKTAAHTSATETFRKWYDIASTDNSSHSLVTVYDSKSTKLKDSDKQRLRDYSTLVAYPSDQEFLKAALAS</sequence>
<organism evidence="1 2">
    <name type="scientific">Tunturiibacter lichenicola</name>
    <dbReference type="NCBI Taxonomy" id="2051959"/>
    <lineage>
        <taxon>Bacteria</taxon>
        <taxon>Pseudomonadati</taxon>
        <taxon>Acidobacteriota</taxon>
        <taxon>Terriglobia</taxon>
        <taxon>Terriglobales</taxon>
        <taxon>Acidobacteriaceae</taxon>
        <taxon>Tunturiibacter</taxon>
    </lineage>
</organism>
<name>A0A7Y9T0Z8_9BACT</name>
<dbReference type="EMBL" id="JACCCV010000001">
    <property type="protein sequence ID" value="NYF49858.1"/>
    <property type="molecule type" value="Genomic_DNA"/>
</dbReference>